<dbReference type="RefSeq" id="WP_150569004.1">
    <property type="nucleotide sequence ID" value="NZ_CABVHF010000001.1"/>
</dbReference>
<accession>A0A5E6PBU1</accession>
<gene>
    <name evidence="1" type="ORF">PS631_00262</name>
</gene>
<evidence type="ECO:0000313" key="1">
    <source>
        <dbReference type="EMBL" id="VVM40611.1"/>
    </source>
</evidence>
<organism evidence="1 2">
    <name type="scientific">Pseudomonas fluorescens</name>
    <dbReference type="NCBI Taxonomy" id="294"/>
    <lineage>
        <taxon>Bacteria</taxon>
        <taxon>Pseudomonadati</taxon>
        <taxon>Pseudomonadota</taxon>
        <taxon>Gammaproteobacteria</taxon>
        <taxon>Pseudomonadales</taxon>
        <taxon>Pseudomonadaceae</taxon>
        <taxon>Pseudomonas</taxon>
    </lineage>
</organism>
<dbReference type="AlphaFoldDB" id="A0A5E6PBU1"/>
<sequence>MAAGLRVYKENGSLLLDTEKITYGLLKSGYLSQLTTWPRLFYKSDNLDPNDPSSYQEGNPRDPVFGFSVNGAVAPIVFITGPGSTSGASKSGDVTSFYYLGADANTKFYYFDTMRNTETGAGLKCFSQGGELTFNSLQYPLNIIASVQAPLPGPTIPNTSGQRFSPYAGGSVSVSSNNGPLAEVLVPISGGEFAASITFTRSCGFSGDRPYPYLCGLQEGAYGVSGGVRFMFRLGGRTTEYLRVGANTFLDLPTDRYPTALVIRTETLPFPFN</sequence>
<proteinExistence type="predicted"/>
<protein>
    <submittedName>
        <fullName evidence="1">Uncharacterized protein</fullName>
    </submittedName>
</protein>
<dbReference type="OrthoDB" id="6933098at2"/>
<dbReference type="EMBL" id="CABVHF010000001">
    <property type="protein sequence ID" value="VVM40611.1"/>
    <property type="molecule type" value="Genomic_DNA"/>
</dbReference>
<dbReference type="Proteomes" id="UP000399692">
    <property type="component" value="Unassembled WGS sequence"/>
</dbReference>
<name>A0A5E6PBU1_PSEFL</name>
<reference evidence="1 2" key="1">
    <citation type="submission" date="2019-09" db="EMBL/GenBank/DDBJ databases">
        <authorList>
            <person name="Chandra G."/>
            <person name="Truman W A."/>
        </authorList>
    </citation>
    <scope>NUCLEOTIDE SEQUENCE [LARGE SCALE GENOMIC DNA]</scope>
    <source>
        <strain evidence="1">PS631</strain>
    </source>
</reference>
<evidence type="ECO:0000313" key="2">
    <source>
        <dbReference type="Proteomes" id="UP000399692"/>
    </source>
</evidence>